<accession>A0AAN8XM55</accession>
<feature type="domain" description="Dynein heavy chain coiled coil stalk" evidence="2">
    <location>
        <begin position="9"/>
        <end position="104"/>
    </location>
</feature>
<dbReference type="GO" id="GO:0051959">
    <property type="term" value="F:dynein light intermediate chain binding"/>
    <property type="evidence" value="ECO:0007669"/>
    <property type="project" value="InterPro"/>
</dbReference>
<dbReference type="AlphaFoldDB" id="A0AAN8XM55"/>
<evidence type="ECO:0000256" key="1">
    <source>
        <dbReference type="SAM" id="Coils"/>
    </source>
</evidence>
<dbReference type="EMBL" id="JAXCGZ010005755">
    <property type="protein sequence ID" value="KAK7080900.1"/>
    <property type="molecule type" value="Genomic_DNA"/>
</dbReference>
<dbReference type="GO" id="GO:0030286">
    <property type="term" value="C:dynein complex"/>
    <property type="evidence" value="ECO:0007669"/>
    <property type="project" value="InterPro"/>
</dbReference>
<dbReference type="GO" id="GO:0045505">
    <property type="term" value="F:dynein intermediate chain binding"/>
    <property type="evidence" value="ECO:0007669"/>
    <property type="project" value="InterPro"/>
</dbReference>
<proteinExistence type="predicted"/>
<dbReference type="Proteomes" id="UP001381693">
    <property type="component" value="Unassembled WGS sequence"/>
</dbReference>
<evidence type="ECO:0000259" key="2">
    <source>
        <dbReference type="Pfam" id="PF12777"/>
    </source>
</evidence>
<evidence type="ECO:0000313" key="4">
    <source>
        <dbReference type="Proteomes" id="UP001381693"/>
    </source>
</evidence>
<dbReference type="Pfam" id="PF12777">
    <property type="entry name" value="MT"/>
    <property type="match status" value="1"/>
</dbReference>
<comment type="caution">
    <text evidence="3">The sequence shown here is derived from an EMBL/GenBank/DDBJ whole genome shotgun (WGS) entry which is preliminary data.</text>
</comment>
<dbReference type="PANTHER" id="PTHR22878">
    <property type="entry name" value="DYNEIN HEAVY CHAIN 6, AXONEMAL-LIKE-RELATED"/>
    <property type="match status" value="1"/>
</dbReference>
<dbReference type="InterPro" id="IPR024743">
    <property type="entry name" value="Dynein_HC_stalk"/>
</dbReference>
<name>A0AAN8XM55_HALRR</name>
<protein>
    <submittedName>
        <fullName evidence="3">Heavy chain</fullName>
    </submittedName>
</protein>
<sequence>MSIVEGKRSELRELEERLEELQRRFSISCKEKEKLENDQKLCALKLDRAKKLISGLGGEKTRWEAAAQTATDDLLRLPGDTLIAAASLAYLGPHQPDIRDQLREDWCLALKESELEVSEPFNLVSALTPPLHIRAWGLEGLPTDTFSLQNATIIKHTEITCSKVPENIANQFRSFLSEVIPLFSRIRDERLYEKKHGKSRVTYSKLMTL</sequence>
<dbReference type="InterPro" id="IPR026983">
    <property type="entry name" value="DHC"/>
</dbReference>
<evidence type="ECO:0000313" key="3">
    <source>
        <dbReference type="EMBL" id="KAK7080900.1"/>
    </source>
</evidence>
<dbReference type="GO" id="GO:0007018">
    <property type="term" value="P:microtubule-based movement"/>
    <property type="evidence" value="ECO:0007669"/>
    <property type="project" value="InterPro"/>
</dbReference>
<dbReference type="Gene3D" id="1.20.920.20">
    <property type="match status" value="1"/>
</dbReference>
<organism evidence="3 4">
    <name type="scientific">Halocaridina rubra</name>
    <name type="common">Hawaiian red shrimp</name>
    <dbReference type="NCBI Taxonomy" id="373956"/>
    <lineage>
        <taxon>Eukaryota</taxon>
        <taxon>Metazoa</taxon>
        <taxon>Ecdysozoa</taxon>
        <taxon>Arthropoda</taxon>
        <taxon>Crustacea</taxon>
        <taxon>Multicrustacea</taxon>
        <taxon>Malacostraca</taxon>
        <taxon>Eumalacostraca</taxon>
        <taxon>Eucarida</taxon>
        <taxon>Decapoda</taxon>
        <taxon>Pleocyemata</taxon>
        <taxon>Caridea</taxon>
        <taxon>Atyoidea</taxon>
        <taxon>Atyidae</taxon>
        <taxon>Halocaridina</taxon>
    </lineage>
</organism>
<reference evidence="3 4" key="1">
    <citation type="submission" date="2023-11" db="EMBL/GenBank/DDBJ databases">
        <title>Halocaridina rubra genome assembly.</title>
        <authorList>
            <person name="Smith C."/>
        </authorList>
    </citation>
    <scope>NUCLEOTIDE SEQUENCE [LARGE SCALE GENOMIC DNA]</scope>
    <source>
        <strain evidence="3">EP-1</strain>
        <tissue evidence="3">Whole</tissue>
    </source>
</reference>
<keyword evidence="1" id="KW-0175">Coiled coil</keyword>
<dbReference type="PANTHER" id="PTHR22878:SF68">
    <property type="entry name" value="DYNEIN HEAVY CHAIN 6, AXONEMAL-LIKE"/>
    <property type="match status" value="1"/>
</dbReference>
<keyword evidence="4" id="KW-1185">Reference proteome</keyword>
<feature type="coiled-coil region" evidence="1">
    <location>
        <begin position="4"/>
        <end position="38"/>
    </location>
</feature>
<gene>
    <name evidence="3" type="primary">dnah12</name>
    <name evidence="3" type="ORF">SK128_017529</name>
</gene>